<accession>A0A1F5WY20</accession>
<dbReference type="SUPFAM" id="SSF49899">
    <property type="entry name" value="Concanavalin A-like lectins/glucanases"/>
    <property type="match status" value="3"/>
</dbReference>
<dbReference type="Gene3D" id="2.60.120.200">
    <property type="match status" value="3"/>
</dbReference>
<gene>
    <name evidence="4" type="ORF">A2930_03115</name>
</gene>
<name>A0A1F5WY20_9BACT</name>
<protein>
    <recommendedName>
        <fullName evidence="3">LamG-like jellyroll fold domain-containing protein</fullName>
    </recommendedName>
</protein>
<evidence type="ECO:0000313" key="4">
    <source>
        <dbReference type="EMBL" id="OGF80556.1"/>
    </source>
</evidence>
<feature type="domain" description="LamG-like jellyroll fold" evidence="3">
    <location>
        <begin position="349"/>
        <end position="482"/>
    </location>
</feature>
<feature type="domain" description="LamG-like jellyroll fold" evidence="3">
    <location>
        <begin position="112"/>
        <end position="256"/>
    </location>
</feature>
<dbReference type="Pfam" id="PF13385">
    <property type="entry name" value="Laminin_G_3"/>
    <property type="match status" value="3"/>
</dbReference>
<dbReference type="InterPro" id="IPR013320">
    <property type="entry name" value="ConA-like_dom_sf"/>
</dbReference>
<dbReference type="EMBL" id="MFID01000034">
    <property type="protein sequence ID" value="OGF80556.1"/>
    <property type="molecule type" value="Genomic_DNA"/>
</dbReference>
<dbReference type="AlphaFoldDB" id="A0A1F5WY20"/>
<dbReference type="Proteomes" id="UP000178114">
    <property type="component" value="Unassembled WGS sequence"/>
</dbReference>
<evidence type="ECO:0000259" key="3">
    <source>
        <dbReference type="SMART" id="SM00560"/>
    </source>
</evidence>
<comment type="caution">
    <text evidence="4">The sequence shown here is derived from an EMBL/GenBank/DDBJ whole genome shotgun (WGS) entry which is preliminary data.</text>
</comment>
<proteinExistence type="predicted"/>
<dbReference type="STRING" id="1798351.A2930_03115"/>
<evidence type="ECO:0000256" key="1">
    <source>
        <dbReference type="ARBA" id="ARBA00022729"/>
    </source>
</evidence>
<reference evidence="4 5" key="1">
    <citation type="journal article" date="2016" name="Nat. Commun.">
        <title>Thousands of microbial genomes shed light on interconnected biogeochemical processes in an aquifer system.</title>
        <authorList>
            <person name="Anantharaman K."/>
            <person name="Brown C.T."/>
            <person name="Hug L.A."/>
            <person name="Sharon I."/>
            <person name="Castelle C.J."/>
            <person name="Probst A.J."/>
            <person name="Thomas B.C."/>
            <person name="Singh A."/>
            <person name="Wilkins M.J."/>
            <person name="Karaoz U."/>
            <person name="Brodie E.L."/>
            <person name="Williams K.H."/>
            <person name="Hubbard S.S."/>
            <person name="Banfield J.F."/>
        </authorList>
    </citation>
    <scope>NUCLEOTIDE SEQUENCE [LARGE SCALE GENOMIC DNA]</scope>
</reference>
<keyword evidence="2" id="KW-1015">Disulfide bond</keyword>
<evidence type="ECO:0000256" key="2">
    <source>
        <dbReference type="ARBA" id="ARBA00023157"/>
    </source>
</evidence>
<organism evidence="4 5">
    <name type="scientific">Candidatus Giovannonibacteria bacterium RIFCSPLOWO2_01_FULL_45_34</name>
    <dbReference type="NCBI Taxonomy" id="1798351"/>
    <lineage>
        <taxon>Bacteria</taxon>
        <taxon>Candidatus Giovannoniibacteriota</taxon>
    </lineage>
</organism>
<dbReference type="SMART" id="SM00560">
    <property type="entry name" value="LamGL"/>
    <property type="match status" value="3"/>
</dbReference>
<dbReference type="InterPro" id="IPR006558">
    <property type="entry name" value="LamG-like"/>
</dbReference>
<evidence type="ECO:0000313" key="5">
    <source>
        <dbReference type="Proteomes" id="UP000178114"/>
    </source>
</evidence>
<feature type="domain" description="LamG-like jellyroll fold" evidence="3">
    <location>
        <begin position="578"/>
        <end position="716"/>
    </location>
</feature>
<dbReference type="PANTHER" id="PTHR42535:SF2">
    <property type="entry name" value="CHROMOSOME UNDETERMINED SCAFFOLD_146, WHOLE GENOME SHOTGUN SEQUENCE"/>
    <property type="match status" value="1"/>
</dbReference>
<keyword evidence="1" id="KW-0732">Signal</keyword>
<dbReference type="PANTHER" id="PTHR42535">
    <property type="entry name" value="OOKINETE PROTEIN, PUTATIVE-RELATED"/>
    <property type="match status" value="1"/>
</dbReference>
<sequence>MKYVKILSLPASQLLVFFVLAFSLLNFNPAHAGLILQHPTYTGLNQGLVGYWSFDGKDMAGVKAYDRSGQGNDGTLTNGPASAIGRIGQGLSFDGSNDYVNTNYAPTISSGTSFSLSVWFKTTGTVLGDEIFSSLITGGSPHIILSTVNGACTPATAIIWDVKDDAGTGVFTCASKTFNDGLWHHAVGIIDRATQTSRLYVDNILQDSDSISTFGAFTLTGNPFFIGARDGGGSDSVHFPGSIDDVRVYNRALSADEIKRLYKIGATLKINTSINNDSLQKGLVGYWSFDGKDMANITAYDRSGNTNNGTLTGGPTRAIGKLGQGLSFDGSNDYVRATRSSSLNGAFDGAYSVSMWFKSNSSATIKTFYHISDASSGSHMAFFNYQSVGKVTMYSRNATLADTLESNTSNLNNDVWRMVTFIQTGTNMLIYIDGVLDNSRANGTLVTSSDIDLFIGARSFSDRFFPGLIDDVRIYNRALSADEIKRLYKIGATLKVNTSINNDSLQKGLVGYWSFNDNDLASNTNITTALDRSGQGNDGKLQNMSTSSARAIGKIGQGLSFDGVDDYVQSTNVLSVGDVFTVSMWFKRGSLTPASYHTLWSSGKNGPVITLDLSNSDAVQLHGHSLGTLTTSTITISETTTWHHLVVAKNGSASTKMYIDGIDRTGTVTNQTMLTTTHKPAIGMDLFQDTDNPTASSYFNGPIDDVRIYNRTLTRDEIKRLYSLGR</sequence>